<reference evidence="1 2" key="1">
    <citation type="submission" date="2024-10" db="EMBL/GenBank/DDBJ databases">
        <title>The Natural Products Discovery Center: Release of the First 8490 Sequenced Strains for Exploring Actinobacteria Biosynthetic Diversity.</title>
        <authorList>
            <person name="Kalkreuter E."/>
            <person name="Kautsar S.A."/>
            <person name="Yang D."/>
            <person name="Bader C.D."/>
            <person name="Teijaro C.N."/>
            <person name="Fluegel L."/>
            <person name="Davis C.M."/>
            <person name="Simpson J.R."/>
            <person name="Lauterbach L."/>
            <person name="Steele A.D."/>
            <person name="Gui C."/>
            <person name="Meng S."/>
            <person name="Li G."/>
            <person name="Viehrig K."/>
            <person name="Ye F."/>
            <person name="Su P."/>
            <person name="Kiefer A.F."/>
            <person name="Nichols A."/>
            <person name="Cepeda A.J."/>
            <person name="Yan W."/>
            <person name="Fan B."/>
            <person name="Jiang Y."/>
            <person name="Adhikari A."/>
            <person name="Zheng C.-J."/>
            <person name="Schuster L."/>
            <person name="Cowan T.M."/>
            <person name="Smanski M.J."/>
            <person name="Chevrette M.G."/>
            <person name="De Carvalho L.P.S."/>
            <person name="Shen B."/>
        </authorList>
    </citation>
    <scope>NUCLEOTIDE SEQUENCE [LARGE SCALE GENOMIC DNA]</scope>
    <source>
        <strain evidence="1 2">NPDC001281</strain>
    </source>
</reference>
<accession>A0ABW6V8X5</accession>
<protein>
    <submittedName>
        <fullName evidence="1">Uncharacterized protein</fullName>
    </submittedName>
</protein>
<organism evidence="1 2">
    <name type="scientific">Microtetraspora fusca</name>
    <dbReference type="NCBI Taxonomy" id="1997"/>
    <lineage>
        <taxon>Bacteria</taxon>
        <taxon>Bacillati</taxon>
        <taxon>Actinomycetota</taxon>
        <taxon>Actinomycetes</taxon>
        <taxon>Streptosporangiales</taxon>
        <taxon>Streptosporangiaceae</taxon>
        <taxon>Microtetraspora</taxon>
    </lineage>
</organism>
<keyword evidence="2" id="KW-1185">Reference proteome</keyword>
<evidence type="ECO:0000313" key="1">
    <source>
        <dbReference type="EMBL" id="MFF4775675.1"/>
    </source>
</evidence>
<name>A0ABW6V8X5_MICFU</name>
<gene>
    <name evidence="1" type="ORF">ACFY05_22745</name>
</gene>
<sequence length="41" mass="4668">MPLEPGTVEHRQIVFGTFVLVSFHMNETSEVVTVYDITWTG</sequence>
<dbReference type="RefSeq" id="WP_387343882.1">
    <property type="nucleotide sequence ID" value="NZ_JBIAXI010000014.1"/>
</dbReference>
<evidence type="ECO:0000313" key="2">
    <source>
        <dbReference type="Proteomes" id="UP001602119"/>
    </source>
</evidence>
<proteinExistence type="predicted"/>
<comment type="caution">
    <text evidence="1">The sequence shown here is derived from an EMBL/GenBank/DDBJ whole genome shotgun (WGS) entry which is preliminary data.</text>
</comment>
<dbReference type="Proteomes" id="UP001602119">
    <property type="component" value="Unassembled WGS sequence"/>
</dbReference>
<dbReference type="EMBL" id="JBIAXI010000014">
    <property type="protein sequence ID" value="MFF4775675.1"/>
    <property type="molecule type" value="Genomic_DNA"/>
</dbReference>